<dbReference type="GO" id="GO:0004519">
    <property type="term" value="F:endonuclease activity"/>
    <property type="evidence" value="ECO:0007669"/>
    <property type="project" value="UniProtKB-KW"/>
</dbReference>
<organism evidence="5 6">
    <name type="scientific">Leucothrix pacifica</name>
    <dbReference type="NCBI Taxonomy" id="1247513"/>
    <lineage>
        <taxon>Bacteria</taxon>
        <taxon>Pseudomonadati</taxon>
        <taxon>Pseudomonadota</taxon>
        <taxon>Gammaproteobacteria</taxon>
        <taxon>Thiotrichales</taxon>
        <taxon>Thiotrichaceae</taxon>
        <taxon>Leucothrix</taxon>
    </lineage>
</organism>
<dbReference type="SUPFAM" id="SSF50199">
    <property type="entry name" value="Staphylococcal nuclease"/>
    <property type="match status" value="1"/>
</dbReference>
<dbReference type="PANTHER" id="PTHR12302:SF3">
    <property type="entry name" value="SERINE_THREONINE-PROTEIN KINASE 31"/>
    <property type="match status" value="1"/>
</dbReference>
<dbReference type="InterPro" id="IPR016071">
    <property type="entry name" value="Staphylococal_nuclease_OB-fold"/>
</dbReference>
<dbReference type="OrthoDB" id="6867997at2"/>
<keyword evidence="1" id="KW-0540">Nuclease</keyword>
<dbReference type="InterPro" id="IPR035437">
    <property type="entry name" value="SNase_OB-fold_sf"/>
</dbReference>
<dbReference type="Proteomes" id="UP000245539">
    <property type="component" value="Unassembled WGS sequence"/>
</dbReference>
<dbReference type="GO" id="GO:0016787">
    <property type="term" value="F:hydrolase activity"/>
    <property type="evidence" value="ECO:0007669"/>
    <property type="project" value="UniProtKB-KW"/>
</dbReference>
<accession>A0A317C985</accession>
<dbReference type="AlphaFoldDB" id="A0A317C985"/>
<evidence type="ECO:0000256" key="2">
    <source>
        <dbReference type="ARBA" id="ARBA00022759"/>
    </source>
</evidence>
<dbReference type="PANTHER" id="PTHR12302">
    <property type="entry name" value="EBNA2 BINDING PROTEIN P100"/>
    <property type="match status" value="1"/>
</dbReference>
<reference evidence="5 6" key="1">
    <citation type="submission" date="2018-05" db="EMBL/GenBank/DDBJ databases">
        <title>Leucothrix arctica sp. nov., isolated from Arctic seawater.</title>
        <authorList>
            <person name="Choi A."/>
            <person name="Baek K."/>
        </authorList>
    </citation>
    <scope>NUCLEOTIDE SEQUENCE [LARGE SCALE GENOMIC DNA]</scope>
    <source>
        <strain evidence="5 6">JCM 18388</strain>
    </source>
</reference>
<gene>
    <name evidence="5" type="ORF">DKW60_15675</name>
</gene>
<comment type="caution">
    <text evidence="5">The sequence shown here is derived from an EMBL/GenBank/DDBJ whole genome shotgun (WGS) entry which is preliminary data.</text>
</comment>
<evidence type="ECO:0000256" key="1">
    <source>
        <dbReference type="ARBA" id="ARBA00022722"/>
    </source>
</evidence>
<keyword evidence="6" id="KW-1185">Reference proteome</keyword>
<name>A0A317C985_9GAMM</name>
<dbReference type="PROSITE" id="PS50830">
    <property type="entry name" value="TNASE_3"/>
    <property type="match status" value="1"/>
</dbReference>
<evidence type="ECO:0000313" key="6">
    <source>
        <dbReference type="Proteomes" id="UP000245539"/>
    </source>
</evidence>
<keyword evidence="3" id="KW-0378">Hydrolase</keyword>
<sequence>MLQFYNGYRDHQEQCNLQGKVVKLADGDSITVLDDDKVQHKIRLSGIDAPERNQPYGKAAKQFLSDKIFGKTVCVGWYKKDKYRRLVGVVRINDQDVNYQLVEAGLAWHYKYYQKEQSAYDRVKYAEAQEQAEDNKRGLWQERKPITPWDWRKGERE</sequence>
<keyword evidence="2" id="KW-0255">Endonuclease</keyword>
<proteinExistence type="predicted"/>
<evidence type="ECO:0000256" key="3">
    <source>
        <dbReference type="ARBA" id="ARBA00022801"/>
    </source>
</evidence>
<feature type="domain" description="TNase-like" evidence="4">
    <location>
        <begin position="15"/>
        <end position="142"/>
    </location>
</feature>
<dbReference type="SMART" id="SM00318">
    <property type="entry name" value="SNc"/>
    <property type="match status" value="1"/>
</dbReference>
<dbReference type="Pfam" id="PF00565">
    <property type="entry name" value="SNase"/>
    <property type="match status" value="1"/>
</dbReference>
<evidence type="ECO:0000313" key="5">
    <source>
        <dbReference type="EMBL" id="PWQ95088.1"/>
    </source>
</evidence>
<protein>
    <submittedName>
        <fullName evidence="5">Nuclease</fullName>
    </submittedName>
</protein>
<evidence type="ECO:0000259" key="4">
    <source>
        <dbReference type="PROSITE" id="PS50830"/>
    </source>
</evidence>
<dbReference type="Gene3D" id="2.40.50.90">
    <property type="match status" value="1"/>
</dbReference>
<dbReference type="EMBL" id="QGKM01000050">
    <property type="protein sequence ID" value="PWQ95088.1"/>
    <property type="molecule type" value="Genomic_DNA"/>
</dbReference>